<dbReference type="AlphaFoldDB" id="A0A504YJD7"/>
<protein>
    <submittedName>
        <fullName evidence="2">Uncharacterized protein</fullName>
    </submittedName>
</protein>
<feature type="compositionally biased region" description="Basic residues" evidence="1">
    <location>
        <begin position="8"/>
        <end position="17"/>
    </location>
</feature>
<gene>
    <name evidence="2" type="ORF">FGIG_06274</name>
</gene>
<comment type="caution">
    <text evidence="2">The sequence shown here is derived from an EMBL/GenBank/DDBJ whole genome shotgun (WGS) entry which is preliminary data.</text>
</comment>
<evidence type="ECO:0000313" key="3">
    <source>
        <dbReference type="Proteomes" id="UP000316759"/>
    </source>
</evidence>
<dbReference type="Proteomes" id="UP000316759">
    <property type="component" value="Unassembled WGS sequence"/>
</dbReference>
<feature type="region of interest" description="Disordered" evidence="1">
    <location>
        <begin position="453"/>
        <end position="541"/>
    </location>
</feature>
<feature type="region of interest" description="Disordered" evidence="1">
    <location>
        <begin position="1"/>
        <end position="40"/>
    </location>
</feature>
<evidence type="ECO:0000256" key="1">
    <source>
        <dbReference type="SAM" id="MobiDB-lite"/>
    </source>
</evidence>
<feature type="compositionally biased region" description="Basic and acidic residues" evidence="1">
    <location>
        <begin position="333"/>
        <end position="344"/>
    </location>
</feature>
<keyword evidence="3" id="KW-1185">Reference proteome</keyword>
<feature type="compositionally biased region" description="Polar residues" evidence="1">
    <location>
        <begin position="495"/>
        <end position="514"/>
    </location>
</feature>
<name>A0A504YJD7_FASGI</name>
<reference evidence="2 3" key="1">
    <citation type="submission" date="2019-04" db="EMBL/GenBank/DDBJ databases">
        <title>Annotation for the trematode Fasciola gigantica.</title>
        <authorList>
            <person name="Choi Y.-J."/>
        </authorList>
    </citation>
    <scope>NUCLEOTIDE SEQUENCE [LARGE SCALE GENOMIC DNA]</scope>
    <source>
        <strain evidence="2">Uganda_cow_1</strain>
    </source>
</reference>
<dbReference type="OrthoDB" id="6256565at2759"/>
<feature type="compositionally biased region" description="Polar residues" evidence="1">
    <location>
        <begin position="366"/>
        <end position="380"/>
    </location>
</feature>
<proteinExistence type="predicted"/>
<feature type="compositionally biased region" description="Basic and acidic residues" evidence="1">
    <location>
        <begin position="464"/>
        <end position="473"/>
    </location>
</feature>
<feature type="compositionally biased region" description="Polar residues" evidence="1">
    <location>
        <begin position="387"/>
        <end position="400"/>
    </location>
</feature>
<dbReference type="EMBL" id="SUNJ01012452">
    <property type="protein sequence ID" value="TPP58047.1"/>
    <property type="molecule type" value="Genomic_DNA"/>
</dbReference>
<feature type="region of interest" description="Disordered" evidence="1">
    <location>
        <begin position="314"/>
        <end position="400"/>
    </location>
</feature>
<accession>A0A504YJD7</accession>
<feature type="compositionally biased region" description="Low complexity" evidence="1">
    <location>
        <begin position="474"/>
        <end position="490"/>
    </location>
</feature>
<sequence>MHIEATHYSHRLNHRRSGTIGPSIENQIPRPSSWSSNSVKSRVGRKLPNAHSQILHSSLVTYAHAPMSSPVNEFSPHNQPIDQSYLTVSEDQRRLFFPGSYETQNPSDYNYSFGLSSSFMDQQHTYFYRRNNDTNGPDPLPLHVASKLKQRFEKRVLHQDHHRPSQSRARNFSSDLKCQESWSGSVPSFIQQKPEKYQLVAAFLVDKGMVEAWHIYAPLPVDMGQSSEECVGTRMVELTQRRVRLIQRYYSGARQYVILYVNGNFAEHYLPMGLARDRETSEPFKTKRIKPRKYSNPEAFHRGHRIVSRILSTVRRAQPRSRSVNEVIGPANEYREEPRTRHSETNVTAPSELIMSGSGNGRLRRNQSLPPYSRSDNSCANEDPKSFNPNSSLPSRSVSQSHGSSFIRRVFEHIWSSYSRTHNSKSVNFFTHRNGTSSVRTATENFRSVTDVPVASDKPCTGKRRVDPREKESSSSGLIDFSSSTGSTTSDHLALSQSEVLMTQTTGESRSKTSGWDLAEQEQKRQQRQPQIWLPKNIQSR</sequence>
<evidence type="ECO:0000313" key="2">
    <source>
        <dbReference type="EMBL" id="TPP58047.1"/>
    </source>
</evidence>
<organism evidence="2 3">
    <name type="scientific">Fasciola gigantica</name>
    <name type="common">Giant liver fluke</name>
    <dbReference type="NCBI Taxonomy" id="46835"/>
    <lineage>
        <taxon>Eukaryota</taxon>
        <taxon>Metazoa</taxon>
        <taxon>Spiralia</taxon>
        <taxon>Lophotrochozoa</taxon>
        <taxon>Platyhelminthes</taxon>
        <taxon>Trematoda</taxon>
        <taxon>Digenea</taxon>
        <taxon>Plagiorchiida</taxon>
        <taxon>Echinostomata</taxon>
        <taxon>Echinostomatoidea</taxon>
        <taxon>Fasciolidae</taxon>
        <taxon>Fasciola</taxon>
    </lineage>
</organism>